<keyword evidence="1" id="KW-0812">Transmembrane</keyword>
<keyword evidence="3" id="KW-1185">Reference proteome</keyword>
<dbReference type="Proteomes" id="UP000319143">
    <property type="component" value="Unassembled WGS sequence"/>
</dbReference>
<accession>A0A5C6DR19</accession>
<organism evidence="2 3">
    <name type="scientific">Novipirellula artificiosorum</name>
    <dbReference type="NCBI Taxonomy" id="2528016"/>
    <lineage>
        <taxon>Bacteria</taxon>
        <taxon>Pseudomonadati</taxon>
        <taxon>Planctomycetota</taxon>
        <taxon>Planctomycetia</taxon>
        <taxon>Pirellulales</taxon>
        <taxon>Pirellulaceae</taxon>
        <taxon>Novipirellula</taxon>
    </lineage>
</organism>
<dbReference type="SUPFAM" id="SSF82866">
    <property type="entry name" value="Multidrug efflux transporter AcrB transmembrane domain"/>
    <property type="match status" value="1"/>
</dbReference>
<dbReference type="PANTHER" id="PTHR32063:SF4">
    <property type="entry name" value="SLR6043 PROTEIN"/>
    <property type="match status" value="1"/>
</dbReference>
<reference evidence="2 3" key="1">
    <citation type="submission" date="2019-02" db="EMBL/GenBank/DDBJ databases">
        <title>Deep-cultivation of Planctomycetes and their phenomic and genomic characterization uncovers novel biology.</title>
        <authorList>
            <person name="Wiegand S."/>
            <person name="Jogler M."/>
            <person name="Boedeker C."/>
            <person name="Pinto D."/>
            <person name="Vollmers J."/>
            <person name="Rivas-Marin E."/>
            <person name="Kohn T."/>
            <person name="Peeters S.H."/>
            <person name="Heuer A."/>
            <person name="Rast P."/>
            <person name="Oberbeckmann S."/>
            <person name="Bunk B."/>
            <person name="Jeske O."/>
            <person name="Meyerdierks A."/>
            <person name="Storesund J.E."/>
            <person name="Kallscheuer N."/>
            <person name="Luecker S."/>
            <person name="Lage O.M."/>
            <person name="Pohl T."/>
            <person name="Merkel B.J."/>
            <person name="Hornburger P."/>
            <person name="Mueller R.-W."/>
            <person name="Bruemmer F."/>
            <person name="Labrenz M."/>
            <person name="Spormann A.M."/>
            <person name="Op Den Camp H."/>
            <person name="Overmann J."/>
            <person name="Amann R."/>
            <person name="Jetten M.S.M."/>
            <person name="Mascher T."/>
            <person name="Medema M.H."/>
            <person name="Devos D.P."/>
            <person name="Kaster A.-K."/>
            <person name="Ovreas L."/>
            <person name="Rohde M."/>
            <person name="Galperin M.Y."/>
            <person name="Jogler C."/>
        </authorList>
    </citation>
    <scope>NUCLEOTIDE SEQUENCE [LARGE SCALE GENOMIC DNA]</scope>
    <source>
        <strain evidence="2 3">Poly41</strain>
    </source>
</reference>
<feature type="transmembrane region" description="Helical" evidence="1">
    <location>
        <begin position="60"/>
        <end position="82"/>
    </location>
</feature>
<feature type="transmembrane region" description="Helical" evidence="1">
    <location>
        <begin position="12"/>
        <end position="39"/>
    </location>
</feature>
<gene>
    <name evidence="2" type="primary">czcA_3</name>
    <name evidence="2" type="ORF">Poly41_21140</name>
</gene>
<comment type="caution">
    <text evidence="2">The sequence shown here is derived from an EMBL/GenBank/DDBJ whole genome shotgun (WGS) entry which is preliminary data.</text>
</comment>
<evidence type="ECO:0000313" key="3">
    <source>
        <dbReference type="Proteomes" id="UP000319143"/>
    </source>
</evidence>
<evidence type="ECO:0000256" key="1">
    <source>
        <dbReference type="SAM" id="Phobius"/>
    </source>
</evidence>
<dbReference type="AlphaFoldDB" id="A0A5C6DR19"/>
<dbReference type="GO" id="GO:0042910">
    <property type="term" value="F:xenobiotic transmembrane transporter activity"/>
    <property type="evidence" value="ECO:0007669"/>
    <property type="project" value="TreeGrafter"/>
</dbReference>
<feature type="transmembrane region" description="Helical" evidence="1">
    <location>
        <begin position="88"/>
        <end position="110"/>
    </location>
</feature>
<name>A0A5C6DR19_9BACT</name>
<dbReference type="Gene3D" id="1.20.1640.10">
    <property type="entry name" value="Multidrug efflux transporter AcrB transmembrane domain"/>
    <property type="match status" value="1"/>
</dbReference>
<sequence length="139" mass="15054">MALVITQQNLTVASLVGFISLGGIAVRNGILLVTHYFHLMQEEGEEFSQAMIMRGSLERLAPVLMTALTAGIGLMPLVLGGQEPGREILYPVATVILGGLITSTFCEFLIHPGLFWKFSGKDAAYLALHETEEGEFGMK</sequence>
<proteinExistence type="predicted"/>
<dbReference type="InterPro" id="IPR001036">
    <property type="entry name" value="Acrflvin-R"/>
</dbReference>
<dbReference type="PANTHER" id="PTHR32063">
    <property type="match status" value="1"/>
</dbReference>
<protein>
    <submittedName>
        <fullName evidence="2">Cobalt-zinc-cadmium resistance protein CzcA</fullName>
    </submittedName>
</protein>
<dbReference type="GO" id="GO:0005886">
    <property type="term" value="C:plasma membrane"/>
    <property type="evidence" value="ECO:0007669"/>
    <property type="project" value="TreeGrafter"/>
</dbReference>
<keyword evidence="1" id="KW-1133">Transmembrane helix</keyword>
<dbReference type="EMBL" id="SJPV01000003">
    <property type="protein sequence ID" value="TWU39290.1"/>
    <property type="molecule type" value="Genomic_DNA"/>
</dbReference>
<keyword evidence="1" id="KW-0472">Membrane</keyword>
<dbReference type="Pfam" id="PF00873">
    <property type="entry name" value="ACR_tran"/>
    <property type="match status" value="1"/>
</dbReference>
<evidence type="ECO:0000313" key="2">
    <source>
        <dbReference type="EMBL" id="TWU39290.1"/>
    </source>
</evidence>